<gene>
    <name evidence="1" type="ORF">NESM_000558700</name>
</gene>
<reference evidence="1 2" key="1">
    <citation type="journal article" date="2021" name="MBio">
        <title>A New Model Trypanosomatid, Novymonas esmeraldas: Genomic Perception of Its 'Candidatus Pandoraea novymonadis' Endosymbiont.</title>
        <authorList>
            <person name="Zakharova A."/>
            <person name="Saura A."/>
            <person name="Butenko A."/>
            <person name="Podesvova L."/>
            <person name="Warmusova S."/>
            <person name="Kostygov A.Y."/>
            <person name="Nenarokova A."/>
            <person name="Lukes J."/>
            <person name="Opperdoes F.R."/>
            <person name="Yurchenko V."/>
        </authorList>
    </citation>
    <scope>NUCLEOTIDE SEQUENCE [LARGE SCALE GENOMIC DNA]</scope>
    <source>
        <strain evidence="1 2">E262AT.01</strain>
    </source>
</reference>
<name>A0AAW0ERF7_9TRYP</name>
<dbReference type="AlphaFoldDB" id="A0AAW0ERF7"/>
<evidence type="ECO:0000313" key="1">
    <source>
        <dbReference type="EMBL" id="KAK7196231.1"/>
    </source>
</evidence>
<comment type="caution">
    <text evidence="1">The sequence shown here is derived from an EMBL/GenBank/DDBJ whole genome shotgun (WGS) entry which is preliminary data.</text>
</comment>
<accession>A0AAW0ERF7</accession>
<dbReference type="EMBL" id="JAECZO010000071">
    <property type="protein sequence ID" value="KAK7196231.1"/>
    <property type="molecule type" value="Genomic_DNA"/>
</dbReference>
<protein>
    <recommendedName>
        <fullName evidence="3">Methyltransferase domain-containing protein</fullName>
    </recommendedName>
</protein>
<dbReference type="InterPro" id="IPR052220">
    <property type="entry name" value="METTL25"/>
</dbReference>
<dbReference type="PANTHER" id="PTHR12496">
    <property type="entry name" value="CGI-41 METHYLTRANSFERASE"/>
    <property type="match status" value="1"/>
</dbReference>
<keyword evidence="2" id="KW-1185">Reference proteome</keyword>
<dbReference type="PANTHER" id="PTHR12496:SF0">
    <property type="entry name" value="METHYLTRANSFERASE DOMAIN-CONTAINING PROTEIN"/>
    <property type="match status" value="1"/>
</dbReference>
<proteinExistence type="predicted"/>
<organism evidence="1 2">
    <name type="scientific">Novymonas esmeraldas</name>
    <dbReference type="NCBI Taxonomy" id="1808958"/>
    <lineage>
        <taxon>Eukaryota</taxon>
        <taxon>Discoba</taxon>
        <taxon>Euglenozoa</taxon>
        <taxon>Kinetoplastea</taxon>
        <taxon>Metakinetoplastina</taxon>
        <taxon>Trypanosomatida</taxon>
        <taxon>Trypanosomatidae</taxon>
        <taxon>Novymonas</taxon>
    </lineage>
</organism>
<evidence type="ECO:0008006" key="3">
    <source>
        <dbReference type="Google" id="ProtNLM"/>
    </source>
</evidence>
<sequence length="940" mass="101060">MSNVSHSLALPLSDHYRRDAREGFSFFCSDAGGGDGGAVAAVVEEYLDDLSAFLRSARLIQAHPDNYFQFLRGETWAASAVHFDHSPVEAGELAHTQTLLDATRHLLEGDDAMAKLRLLVRDGPPSSDACPAGAAASLAPLHDFYAATRRLMLGRARRPTNDAASTTLLRAAAAARRTAERHSGEGQARAQHEQDILGLVLSHGMSPKKQHEVRIMRDTIQDLVLCCNADAGADARVHTTVNIGEGKGYVSRAVALCDGLQVVGLDCNPAHKERAVERFESLVETSLSSRDGRPRVNLLYEPRGHVASVACHVAQEVDWSSLLRGHVRTCADPRCAAPPGPAADDAGGAVDVGEDGDDAVGSGIRGAETVKLVCRVCGRVVRQECTTVVMRHIHGHLRADAGAQVDAAEVQQWNATMSQHAYVAALTARFFSVADVEERHAPNRKDAALLKRVRTDAPSSDSAATAASHLCLTRVRDVAPAQSAHSSIAVEPAYTARGYRVVLLVASATTIPRVEEEEEDKKEVAVVVDPSVATTSPTASAEQHAEARWSYAQVTATVVGYDGGADRHQVCIDHEGRKRSLRLYRLPAAAATAAREVVLGSDGGGAARLGPWRLPEPAAWGRDGVALVLAVLPPALPSTPAVYVPTVRNAVLIGLHPCGDLGSNVCRIFRNSAARGLLLVSCCWNALTPDGFPLSAALQRRGLTTSSISLLLATQPLDAWSTASPEGHRSSAKVLFFRSLFKLLWVRLAQGWGEARRRGAEGDGDSTAPGCDDCVFPAAPPHLEPAFLRRISRVKETLTFAEFANSIAAEYIYAESAKDTAYTPWNAGRHCAACRAEQEAYVRRALVEQRVAEEMAARFERHHFAPFLGLTVLRMWMCHLVESLLLLDRTLYLHEQLSSEVGRTPAERESSAVALVPLFDGALSPRMYGILARRGGSACT</sequence>
<dbReference type="Proteomes" id="UP001430356">
    <property type="component" value="Unassembled WGS sequence"/>
</dbReference>
<evidence type="ECO:0000313" key="2">
    <source>
        <dbReference type="Proteomes" id="UP001430356"/>
    </source>
</evidence>